<reference evidence="2" key="1">
    <citation type="submission" date="2020-06" db="EMBL/GenBank/DDBJ databases">
        <title>Draft genome sequences of strains closely related to Aspergillus parafelis and Aspergillus hiratsukae.</title>
        <authorList>
            <person name="Dos Santos R.A.C."/>
            <person name="Rivero-Menendez O."/>
            <person name="Steenwyk J.L."/>
            <person name="Mead M.E."/>
            <person name="Goldman G.H."/>
            <person name="Alastruey-Izquierdo A."/>
            <person name="Rokas A."/>
        </authorList>
    </citation>
    <scope>NUCLEOTIDE SEQUENCE</scope>
    <source>
        <strain evidence="2">CNM-CM5793</strain>
    </source>
</reference>
<dbReference type="OrthoDB" id="4505713at2759"/>
<dbReference type="EMBL" id="JACBAD010001325">
    <property type="protein sequence ID" value="KAF7142174.1"/>
    <property type="molecule type" value="Genomic_DNA"/>
</dbReference>
<organism evidence="2 3">
    <name type="scientific">Aspergillus hiratsukae</name>
    <dbReference type="NCBI Taxonomy" id="1194566"/>
    <lineage>
        <taxon>Eukaryota</taxon>
        <taxon>Fungi</taxon>
        <taxon>Dikarya</taxon>
        <taxon>Ascomycota</taxon>
        <taxon>Pezizomycotina</taxon>
        <taxon>Eurotiomycetes</taxon>
        <taxon>Eurotiomycetidae</taxon>
        <taxon>Eurotiales</taxon>
        <taxon>Aspergillaceae</taxon>
        <taxon>Aspergillus</taxon>
        <taxon>Aspergillus subgen. Fumigati</taxon>
    </lineage>
</organism>
<name>A0A8H6PHJ6_9EURO</name>
<feature type="compositionally biased region" description="Polar residues" evidence="1">
    <location>
        <begin position="20"/>
        <end position="30"/>
    </location>
</feature>
<gene>
    <name evidence="2" type="ORF">CNMCM5793_008815</name>
</gene>
<dbReference type="AlphaFoldDB" id="A0A8H6PHJ6"/>
<feature type="region of interest" description="Disordered" evidence="1">
    <location>
        <begin position="1"/>
        <end position="30"/>
    </location>
</feature>
<accession>A0A8H6PHJ6</accession>
<protein>
    <submittedName>
        <fullName evidence="2">Uncharacterized protein</fullName>
    </submittedName>
</protein>
<comment type="caution">
    <text evidence="2">The sequence shown here is derived from an EMBL/GenBank/DDBJ whole genome shotgun (WGS) entry which is preliminary data.</text>
</comment>
<feature type="compositionally biased region" description="Basic and acidic residues" evidence="1">
    <location>
        <begin position="1"/>
        <end position="17"/>
    </location>
</feature>
<evidence type="ECO:0000313" key="2">
    <source>
        <dbReference type="EMBL" id="KAF7142174.1"/>
    </source>
</evidence>
<evidence type="ECO:0000256" key="1">
    <source>
        <dbReference type="SAM" id="MobiDB-lite"/>
    </source>
</evidence>
<proteinExistence type="predicted"/>
<dbReference type="Proteomes" id="UP000630445">
    <property type="component" value="Unassembled WGS sequence"/>
</dbReference>
<keyword evidence="3" id="KW-1185">Reference proteome</keyword>
<evidence type="ECO:0000313" key="3">
    <source>
        <dbReference type="Proteomes" id="UP000630445"/>
    </source>
</evidence>
<sequence>MSTWHEAPRHTSRDAREATISPSPSAEPFSSQAIPMAVWHAQQAQDHQWAAMDIQQQQHRTQEGLDEELAQAESMQWHNRCYICAMAGRDREHELYQCQHPDSQTAKKWMKDVRGVIPYAPLTACYSCGMPQTICRGWENRQRCAYRGMLVSMVAMMLFGPWRSQIEPIWQRRLQAMGVDAQDQAQVVQFLGQAHPEQERHNQLFVSFCWLRRLYQEIKR</sequence>